<feature type="signal peptide" evidence="1">
    <location>
        <begin position="1"/>
        <end position="22"/>
    </location>
</feature>
<protein>
    <submittedName>
        <fullName evidence="2">Uncharacterized protein</fullName>
    </submittedName>
</protein>
<comment type="caution">
    <text evidence="2">The sequence shown here is derived from an EMBL/GenBank/DDBJ whole genome shotgun (WGS) entry which is preliminary data.</text>
</comment>
<keyword evidence="1" id="KW-0732">Signal</keyword>
<evidence type="ECO:0000313" key="2">
    <source>
        <dbReference type="EMBL" id="KAJ4457536.1"/>
    </source>
</evidence>
<organism evidence="2 3">
    <name type="scientific">Paratrimastix pyriformis</name>
    <dbReference type="NCBI Taxonomy" id="342808"/>
    <lineage>
        <taxon>Eukaryota</taxon>
        <taxon>Metamonada</taxon>
        <taxon>Preaxostyla</taxon>
        <taxon>Paratrimastigidae</taxon>
        <taxon>Paratrimastix</taxon>
    </lineage>
</organism>
<reference evidence="2" key="1">
    <citation type="journal article" date="2022" name="bioRxiv">
        <title>Genomics of Preaxostyla Flagellates Illuminates Evolutionary Transitions and the Path Towards Mitochondrial Loss.</title>
        <authorList>
            <person name="Novak L.V.F."/>
            <person name="Treitli S.C."/>
            <person name="Pyrih J."/>
            <person name="Halakuc P."/>
            <person name="Pipaliya S.V."/>
            <person name="Vacek V."/>
            <person name="Brzon O."/>
            <person name="Soukal P."/>
            <person name="Eme L."/>
            <person name="Dacks J.B."/>
            <person name="Karnkowska A."/>
            <person name="Elias M."/>
            <person name="Hampl V."/>
        </authorList>
    </citation>
    <scope>NUCLEOTIDE SEQUENCE</scope>
    <source>
        <strain evidence="2">RCP-MX</strain>
    </source>
</reference>
<evidence type="ECO:0000256" key="1">
    <source>
        <dbReference type="SAM" id="SignalP"/>
    </source>
</evidence>
<accession>A0ABQ8UGJ3</accession>
<gene>
    <name evidence="2" type="ORF">PAPYR_7014</name>
</gene>
<evidence type="ECO:0000313" key="3">
    <source>
        <dbReference type="Proteomes" id="UP001141327"/>
    </source>
</evidence>
<keyword evidence="3" id="KW-1185">Reference proteome</keyword>
<dbReference type="Proteomes" id="UP001141327">
    <property type="component" value="Unassembled WGS sequence"/>
</dbReference>
<proteinExistence type="predicted"/>
<name>A0ABQ8UGJ3_9EUKA</name>
<feature type="chain" id="PRO_5047481110" evidence="1">
    <location>
        <begin position="23"/>
        <end position="280"/>
    </location>
</feature>
<sequence>MQASSLTFLFLVALTGVTTTLGTPIPFTFQVNSTSDHLHAVAARNNVGSFYWQGDTKYSFIVFNHQYWPDDKVDAFYAFAVRSDHLDAAMIYFCSPRDSHTLTTVWYETYETPLNVEDGEGGLLDWQLTPVLNPPINPADFALARLQSNDTHTRGISMSGNDLTLRTDGTGRLTLQGATYTIYSEHIVNCDMCWPPVLDSPALYPKPLWPTQDGWWEFHVLLVPTDASAPYLVAFLNAYNQDHEHVLLRDVFCPVKGTFLMAGSQWFDAHWEKKPPSSAL</sequence>
<dbReference type="EMBL" id="JAPMOS010000045">
    <property type="protein sequence ID" value="KAJ4457536.1"/>
    <property type="molecule type" value="Genomic_DNA"/>
</dbReference>